<dbReference type="EC" id="2.7.7.7" evidence="3"/>
<comment type="function">
    <text evidence="20">Repair polymerase that plays a key role in base-excision repair. During this process, the damaged base is excised by specific DNA glycosylases, the DNA backbone is nicked at the abasic site by an apurinic/apyrimidic (AP) endonuclease, and POLB removes 5'-deoxyribose-phosphate from the preincised AP site acting as a 5'-deoxyribose-phosphate lyase (5'-dRP lyase); through its DNA polymerase activity, it adds one nucleotide to the 3' end of the arising single-nucleotide gap. Conducts 'gap-filling' DNA synthesis in a stepwise distributive fashion rather than in a processive fashion as for other DNA polymerases. It is also able to cleave sugar-phosphate bonds 3' to an intact AP site, acting as an AP lyase.</text>
</comment>
<feature type="domain" description="Helix-hairpin-helix DNA-binding motif class 1" evidence="22">
    <location>
        <begin position="94"/>
        <end position="113"/>
    </location>
</feature>
<dbReference type="EMBL" id="JABXXP010000145">
    <property type="protein sequence ID" value="NVN11272.1"/>
    <property type="molecule type" value="Genomic_DNA"/>
</dbReference>
<comment type="subcellular location">
    <subcellularLocation>
        <location evidence="2">Cytoplasm</location>
    </subcellularLocation>
</comment>
<keyword evidence="6" id="KW-0488">Methylation</keyword>
<dbReference type="GO" id="GO:0006281">
    <property type="term" value="P:DNA repair"/>
    <property type="evidence" value="ECO:0007669"/>
    <property type="project" value="UniProtKB-KW"/>
</dbReference>
<gene>
    <name evidence="25" type="primary">polX</name>
    <name evidence="25" type="ORF">HUK84_09015</name>
</gene>
<comment type="cofactor">
    <cofactor evidence="1">
        <name>Mg(2+)</name>
        <dbReference type="ChEBI" id="CHEBI:18420"/>
    </cofactor>
</comment>
<comment type="caution">
    <text evidence="25">The sequence shown here is derived from an EMBL/GenBank/DDBJ whole genome shotgun (WGS) entry which is preliminary data.</text>
</comment>
<evidence type="ECO:0000256" key="4">
    <source>
        <dbReference type="ARBA" id="ARBA00012720"/>
    </source>
</evidence>
<dbReference type="InterPro" id="IPR016195">
    <property type="entry name" value="Pol/histidinol_Pase-like"/>
</dbReference>
<dbReference type="AlphaFoldDB" id="A0A7Y7M5Q4"/>
<evidence type="ECO:0000259" key="24">
    <source>
        <dbReference type="SMART" id="SM00483"/>
    </source>
</evidence>
<evidence type="ECO:0000256" key="5">
    <source>
        <dbReference type="ARBA" id="ARBA00020020"/>
    </source>
</evidence>
<feature type="domain" description="Helix-hairpin-helix DNA-binding motif class 1" evidence="22">
    <location>
        <begin position="54"/>
        <end position="73"/>
    </location>
</feature>
<organism evidence="25 26">
    <name type="scientific">Nguyenibacter vanlangensis</name>
    <dbReference type="NCBI Taxonomy" id="1216886"/>
    <lineage>
        <taxon>Bacteria</taxon>
        <taxon>Pseudomonadati</taxon>
        <taxon>Pseudomonadota</taxon>
        <taxon>Alphaproteobacteria</taxon>
        <taxon>Acetobacterales</taxon>
        <taxon>Acetobacteraceae</taxon>
        <taxon>Nguyenibacter</taxon>
    </lineage>
</organism>
<dbReference type="Gene3D" id="3.20.20.140">
    <property type="entry name" value="Metal-dependent hydrolases"/>
    <property type="match status" value="1"/>
</dbReference>
<keyword evidence="25" id="KW-0540">Nuclease</keyword>
<dbReference type="PRINTS" id="PR00870">
    <property type="entry name" value="DNAPOLXBETA"/>
</dbReference>
<dbReference type="Gene3D" id="3.30.210.10">
    <property type="entry name" value="DNA polymerase, thumb domain"/>
    <property type="match status" value="1"/>
</dbReference>
<dbReference type="SUPFAM" id="SSF89550">
    <property type="entry name" value="PHP domain-like"/>
    <property type="match status" value="1"/>
</dbReference>
<evidence type="ECO:0000256" key="14">
    <source>
        <dbReference type="ARBA" id="ARBA00023053"/>
    </source>
</evidence>
<evidence type="ECO:0000256" key="11">
    <source>
        <dbReference type="ARBA" id="ARBA00022763"/>
    </source>
</evidence>
<dbReference type="GO" id="GO:0042578">
    <property type="term" value="F:phosphoric ester hydrolase activity"/>
    <property type="evidence" value="ECO:0007669"/>
    <property type="project" value="TreeGrafter"/>
</dbReference>
<keyword evidence="7" id="KW-0237">DNA synthesis</keyword>
<dbReference type="Pfam" id="PF14716">
    <property type="entry name" value="HHH_8"/>
    <property type="match status" value="1"/>
</dbReference>
<dbReference type="InterPro" id="IPR003141">
    <property type="entry name" value="Pol/His_phosphatase_N"/>
</dbReference>
<dbReference type="EC" id="4.2.99.18" evidence="4"/>
<evidence type="ECO:0000256" key="17">
    <source>
        <dbReference type="ARBA" id="ARBA00035726"/>
    </source>
</evidence>
<feature type="domain" description="DNA-directed DNA polymerase X" evidence="24">
    <location>
        <begin position="3"/>
        <end position="313"/>
    </location>
</feature>
<evidence type="ECO:0000256" key="9">
    <source>
        <dbReference type="ARBA" id="ARBA00022695"/>
    </source>
</evidence>
<keyword evidence="25" id="KW-0378">Hydrolase</keyword>
<evidence type="ECO:0000256" key="2">
    <source>
        <dbReference type="ARBA" id="ARBA00004496"/>
    </source>
</evidence>
<dbReference type="GO" id="GO:0140078">
    <property type="term" value="F:class I DNA-(apurinic or apyrimidinic site) endonuclease activity"/>
    <property type="evidence" value="ECO:0007669"/>
    <property type="project" value="UniProtKB-EC"/>
</dbReference>
<sequence>MPVQNAEIAAMFDQTADLLEIEGANQFRVRAYRRAARTIDGLPEAVTAMLEAGENLADLPGIGEDLARKIADIVGSGRFALLDKLKAELPGELDALATLPGLGPKRVKILYDLLGVRSLDDLRRAVAAGRVHELPGFGDITERKLGEALGRPVGPRRFKLAVAEAEAQALTGYLGESGGRVAVAGSYRRRRDTIGDLDILASSAQAATAGDRLAAYENTAEILAHGPTRTTVVLRSGIQVDLRAVPEESYGAALLYFTGSKPHNIALRAIAARHGWKLNEYGLFAGERRIAGTTEEEIYDRLGLAYIPPEMREDRGEIALAQAGRLPRLIALADMRGDLHVHSDWTDGTATIADMAAAARACGHRYMALTDHSRRVAMAHGLDPDRVARQGAEIDALNAGLKGFTILKGIEVDILKDGTLDLPDTTLARLDIVVAAIHSFFDLPRDAQTARMLRAMENPHVSIIAHPTGRLLGERAPYAIDMDRVTSAARDLGCALEINAQPDRLDLNDAHAHMARSKGVKLAISTDAHSVNAFQYMRFGIDQARRAWLGPDDVLNTRPLAGLRALLGRRAARAA</sequence>
<evidence type="ECO:0000256" key="3">
    <source>
        <dbReference type="ARBA" id="ARBA00012417"/>
    </source>
</evidence>
<dbReference type="Pfam" id="PF14520">
    <property type="entry name" value="HHH_5"/>
    <property type="match status" value="1"/>
</dbReference>
<protein>
    <recommendedName>
        <fullName evidence="5">DNA polymerase beta</fullName>
        <ecNumber evidence="3">2.7.7.7</ecNumber>
        <ecNumber evidence="4">4.2.99.18</ecNumber>
    </recommendedName>
    <alternativeName>
        <fullName evidence="16">5'-deoxyribose-phosphate lyase</fullName>
    </alternativeName>
    <alternativeName>
        <fullName evidence="17">AP lyase</fullName>
    </alternativeName>
</protein>
<dbReference type="SMART" id="SM00278">
    <property type="entry name" value="HhH1"/>
    <property type="match status" value="2"/>
</dbReference>
<dbReference type="PANTHER" id="PTHR36928:SF1">
    <property type="entry name" value="PHOSPHATASE YCDX-RELATED"/>
    <property type="match status" value="1"/>
</dbReference>
<dbReference type="Gene3D" id="1.10.150.20">
    <property type="entry name" value="5' to 3' exonuclease, C-terminal subdomain"/>
    <property type="match status" value="1"/>
</dbReference>
<evidence type="ECO:0000313" key="26">
    <source>
        <dbReference type="Proteomes" id="UP000534870"/>
    </source>
</evidence>
<keyword evidence="13" id="KW-0239">DNA-directed DNA polymerase</keyword>
<dbReference type="CDD" id="cd07436">
    <property type="entry name" value="PHP_PolX"/>
    <property type="match status" value="1"/>
</dbReference>
<evidence type="ECO:0000256" key="21">
    <source>
        <dbReference type="ARBA" id="ARBA00049244"/>
    </source>
</evidence>
<dbReference type="FunFam" id="3.20.20.140:FF:000047">
    <property type="entry name" value="PHP domain-containing protein"/>
    <property type="match status" value="1"/>
</dbReference>
<evidence type="ECO:0000256" key="15">
    <source>
        <dbReference type="ARBA" id="ARBA00023204"/>
    </source>
</evidence>
<dbReference type="InterPro" id="IPR003583">
    <property type="entry name" value="Hlx-hairpin-Hlx_DNA-bd_motif"/>
</dbReference>
<dbReference type="NCBIfam" id="NF006375">
    <property type="entry name" value="PRK08609.1"/>
    <property type="match status" value="1"/>
</dbReference>
<dbReference type="Pfam" id="PF02811">
    <property type="entry name" value="PHP"/>
    <property type="match status" value="1"/>
</dbReference>
<dbReference type="SMART" id="SM00481">
    <property type="entry name" value="POLIIIAc"/>
    <property type="match status" value="1"/>
</dbReference>
<dbReference type="GO" id="GO:0003887">
    <property type="term" value="F:DNA-directed DNA polymerase activity"/>
    <property type="evidence" value="ECO:0007669"/>
    <property type="project" value="UniProtKB-KW"/>
</dbReference>
<dbReference type="InterPro" id="IPR047967">
    <property type="entry name" value="PolX_PHP"/>
</dbReference>
<comment type="catalytic activity">
    <reaction evidence="19">
        <text>a 5'-end 2'-deoxyribose-2'-deoxyribonucleotide-DNA = (2E,4S)-4-hydroxypenten-2-al-5-phosphate + a 5'-end 5'-phospho-2'-deoxyribonucleoside-DNA + H(+)</text>
        <dbReference type="Rhea" id="RHEA:76255"/>
        <dbReference type="Rhea" id="RHEA-COMP:13180"/>
        <dbReference type="Rhea" id="RHEA-COMP:18657"/>
        <dbReference type="ChEBI" id="CHEBI:15378"/>
        <dbReference type="ChEBI" id="CHEBI:136412"/>
        <dbReference type="ChEBI" id="CHEBI:195194"/>
        <dbReference type="ChEBI" id="CHEBI:195195"/>
    </reaction>
</comment>
<keyword evidence="12" id="KW-0832">Ubl conjugation</keyword>
<dbReference type="CDD" id="cd00141">
    <property type="entry name" value="NT_POLXc"/>
    <property type="match status" value="1"/>
</dbReference>
<evidence type="ECO:0000256" key="10">
    <source>
        <dbReference type="ARBA" id="ARBA00022705"/>
    </source>
</evidence>
<keyword evidence="10" id="KW-0235">DNA replication</keyword>
<keyword evidence="9" id="KW-0548">Nucleotidyltransferase</keyword>
<dbReference type="InterPro" id="IPR043519">
    <property type="entry name" value="NT_sf"/>
</dbReference>
<evidence type="ECO:0000256" key="13">
    <source>
        <dbReference type="ARBA" id="ARBA00022932"/>
    </source>
</evidence>
<keyword evidence="15" id="KW-0234">DNA repair</keyword>
<dbReference type="InterPro" id="IPR004013">
    <property type="entry name" value="PHP_dom"/>
</dbReference>
<dbReference type="GO" id="GO:0003677">
    <property type="term" value="F:DNA binding"/>
    <property type="evidence" value="ECO:0007669"/>
    <property type="project" value="InterPro"/>
</dbReference>
<dbReference type="InterPro" id="IPR002054">
    <property type="entry name" value="DNA-dir_DNA_pol_X"/>
</dbReference>
<dbReference type="GO" id="GO:0005829">
    <property type="term" value="C:cytosol"/>
    <property type="evidence" value="ECO:0007669"/>
    <property type="project" value="TreeGrafter"/>
</dbReference>
<dbReference type="Proteomes" id="UP000534870">
    <property type="component" value="Unassembled WGS sequence"/>
</dbReference>
<evidence type="ECO:0000256" key="16">
    <source>
        <dbReference type="ARBA" id="ARBA00035717"/>
    </source>
</evidence>
<dbReference type="GO" id="GO:0004527">
    <property type="term" value="F:exonuclease activity"/>
    <property type="evidence" value="ECO:0007669"/>
    <property type="project" value="UniProtKB-KW"/>
</dbReference>
<dbReference type="InterPro" id="IPR029398">
    <property type="entry name" value="PolB_thumb"/>
</dbReference>
<dbReference type="InterPro" id="IPR037160">
    <property type="entry name" value="DNA_Pol_thumb_sf"/>
</dbReference>
<dbReference type="SUPFAM" id="SSF158702">
    <property type="entry name" value="Sec63 N-terminal domain-like"/>
    <property type="match status" value="1"/>
</dbReference>
<proteinExistence type="predicted"/>
<dbReference type="GO" id="GO:0008270">
    <property type="term" value="F:zinc ion binding"/>
    <property type="evidence" value="ECO:0007669"/>
    <property type="project" value="TreeGrafter"/>
</dbReference>
<evidence type="ECO:0000313" key="25">
    <source>
        <dbReference type="EMBL" id="NVN11272.1"/>
    </source>
</evidence>
<dbReference type="SUPFAM" id="SSF47802">
    <property type="entry name" value="DNA polymerase beta, N-terminal domain-like"/>
    <property type="match status" value="1"/>
</dbReference>
<evidence type="ECO:0000256" key="12">
    <source>
        <dbReference type="ARBA" id="ARBA00022843"/>
    </source>
</evidence>
<name>A0A7Y7M5Q4_9PROT</name>
<dbReference type="SUPFAM" id="SSF81301">
    <property type="entry name" value="Nucleotidyltransferase"/>
    <property type="match status" value="1"/>
</dbReference>
<keyword evidence="25" id="KW-0269">Exonuclease</keyword>
<dbReference type="InterPro" id="IPR022311">
    <property type="entry name" value="PolX-like"/>
</dbReference>
<accession>A0A7Y7M5Q4</accession>
<evidence type="ECO:0000259" key="23">
    <source>
        <dbReference type="SMART" id="SM00481"/>
    </source>
</evidence>
<keyword evidence="11" id="KW-0227">DNA damage</keyword>
<dbReference type="PIRSF" id="PIRSF005047">
    <property type="entry name" value="UCP005047_YshC"/>
    <property type="match status" value="1"/>
</dbReference>
<comment type="catalytic activity">
    <reaction evidence="21">
        <text>DNA(n) + a 2'-deoxyribonucleoside 5'-triphosphate = DNA(n+1) + diphosphate</text>
        <dbReference type="Rhea" id="RHEA:22508"/>
        <dbReference type="Rhea" id="RHEA-COMP:17339"/>
        <dbReference type="Rhea" id="RHEA-COMP:17340"/>
        <dbReference type="ChEBI" id="CHEBI:33019"/>
        <dbReference type="ChEBI" id="CHEBI:61560"/>
        <dbReference type="ChEBI" id="CHEBI:173112"/>
        <dbReference type="EC" id="2.7.7.7"/>
    </reaction>
</comment>
<dbReference type="RefSeq" id="WP_176639999.1">
    <property type="nucleotide sequence ID" value="NZ_JABXXP010000145.1"/>
</dbReference>
<evidence type="ECO:0000256" key="19">
    <source>
        <dbReference type="ARBA" id="ARBA00044678"/>
    </source>
</evidence>
<dbReference type="PANTHER" id="PTHR36928">
    <property type="entry name" value="PHOSPHATASE YCDX-RELATED"/>
    <property type="match status" value="1"/>
</dbReference>
<dbReference type="InterPro" id="IPR050243">
    <property type="entry name" value="PHP_phosphatase"/>
</dbReference>
<dbReference type="InterPro" id="IPR010996">
    <property type="entry name" value="HHH_MUS81"/>
</dbReference>
<evidence type="ECO:0000256" key="7">
    <source>
        <dbReference type="ARBA" id="ARBA00022634"/>
    </source>
</evidence>
<keyword evidence="14" id="KW-0915">Sodium</keyword>
<feature type="domain" description="Polymerase/histidinol phosphatase N-terminal" evidence="23">
    <location>
        <begin position="337"/>
        <end position="416"/>
    </location>
</feature>
<dbReference type="InterPro" id="IPR002008">
    <property type="entry name" value="DNA_pol_X_beta-like"/>
</dbReference>
<dbReference type="Gene3D" id="1.10.150.110">
    <property type="entry name" value="DNA polymerase beta, N-terminal domain-like"/>
    <property type="match status" value="1"/>
</dbReference>
<evidence type="ECO:0000256" key="20">
    <source>
        <dbReference type="ARBA" id="ARBA00045548"/>
    </source>
</evidence>
<keyword evidence="8" id="KW-0808">Transferase</keyword>
<evidence type="ECO:0000256" key="8">
    <source>
        <dbReference type="ARBA" id="ARBA00022679"/>
    </source>
</evidence>
<evidence type="ECO:0000259" key="22">
    <source>
        <dbReference type="SMART" id="SM00278"/>
    </source>
</evidence>
<evidence type="ECO:0000256" key="6">
    <source>
        <dbReference type="ARBA" id="ARBA00022481"/>
    </source>
</evidence>
<dbReference type="Pfam" id="PF14791">
    <property type="entry name" value="DNA_pol_B_thumb"/>
    <property type="match status" value="1"/>
</dbReference>
<evidence type="ECO:0000256" key="1">
    <source>
        <dbReference type="ARBA" id="ARBA00001946"/>
    </source>
</evidence>
<evidence type="ECO:0000256" key="18">
    <source>
        <dbReference type="ARBA" id="ARBA00044632"/>
    </source>
</evidence>
<reference evidence="25 26" key="1">
    <citation type="submission" date="2020-06" db="EMBL/GenBank/DDBJ databases">
        <title>Description of novel acetic acid bacteria.</title>
        <authorList>
            <person name="Sombolestani A."/>
        </authorList>
    </citation>
    <scope>NUCLEOTIDE SEQUENCE [LARGE SCALE GENOMIC DNA]</scope>
    <source>
        <strain evidence="25 26">LMG 31431</strain>
    </source>
</reference>
<dbReference type="InterPro" id="IPR027421">
    <property type="entry name" value="DNA_pol_lamdba_lyase_dom_sf"/>
</dbReference>
<comment type="catalytic activity">
    <reaction evidence="18">
        <text>2'-deoxyribonucleotide-(2'-deoxyribose 5'-phosphate)-2'-deoxyribonucleotide-DNA = a 3'-end 2'-deoxyribonucleotide-(2,3-dehydro-2,3-deoxyribose 5'-phosphate)-DNA + a 5'-end 5'-phospho-2'-deoxyribonucleoside-DNA + H(+)</text>
        <dbReference type="Rhea" id="RHEA:66592"/>
        <dbReference type="Rhea" id="RHEA-COMP:13180"/>
        <dbReference type="Rhea" id="RHEA-COMP:16897"/>
        <dbReference type="Rhea" id="RHEA-COMP:17067"/>
        <dbReference type="ChEBI" id="CHEBI:15378"/>
        <dbReference type="ChEBI" id="CHEBI:136412"/>
        <dbReference type="ChEBI" id="CHEBI:157695"/>
        <dbReference type="ChEBI" id="CHEBI:167181"/>
        <dbReference type="EC" id="4.2.99.18"/>
    </reaction>
</comment>
<dbReference type="SMART" id="SM00483">
    <property type="entry name" value="POLXc"/>
    <property type="match status" value="1"/>
</dbReference>
<dbReference type="Gene3D" id="3.30.460.10">
    <property type="entry name" value="Beta Polymerase, domain 2"/>
    <property type="match status" value="1"/>
</dbReference>